<proteinExistence type="predicted"/>
<reference evidence="3" key="1">
    <citation type="submission" date="2021-02" db="EMBL/GenBank/DDBJ databases">
        <authorList>
            <person name="Nowell W R."/>
        </authorList>
    </citation>
    <scope>NUCLEOTIDE SEQUENCE</scope>
</reference>
<feature type="region of interest" description="Disordered" evidence="2">
    <location>
        <begin position="34"/>
        <end position="53"/>
    </location>
</feature>
<protein>
    <submittedName>
        <fullName evidence="3">Uncharacterized protein</fullName>
    </submittedName>
</protein>
<evidence type="ECO:0000256" key="1">
    <source>
        <dbReference type="SAM" id="Coils"/>
    </source>
</evidence>
<evidence type="ECO:0000256" key="2">
    <source>
        <dbReference type="SAM" id="MobiDB-lite"/>
    </source>
</evidence>
<sequence>MTSITEDLLYDINDGQISFDIPSLNMDNNEMLPHLISDDDSKSHLPNGPTHPLDNHSISLNMSSSTMVTNDTPHPLTDSDLESLLINSHTHPPDNQSISSEERSNVAKMNALETSFDEQNRKIEELTTALARQEVLIVHMKQMLEKLVNSNRTTTANNQEIVQPISTSNNSDFRLSTDETLLNDSSENNSQSIEIPINQNENVGVNVLSKSNPTTNVENQAQTNYVTTTVASGSDVNGHLSTTSDPINKIKPKKKQRKTQVGQWCHERNPKTTTESPGFNRINDDDVASAIASSSYMLPTEQQQHERNFIEQNLPSSNSIDSQLSTFPHTTNETAAPVRENGSIECSLLHSLQTTITSKTGRATTIKDCSDQTPVLIIHNDHLHGNTSMKISMVSSSIHGDFYSTYQFVTVEKKPVDTIHRKIEPDHNRIELSGLKVKKVCNHTLQNGETFKLKSYPSGEVIDTEIEHPLELTEKYNLKEQRLCIRFFRDGMPISDQVIFFSNPIIALPDAQTSVIMDASIRRSLLEKISLDFTNPYSKKISIKLSKLLNCTLRSGYKWLEIAIITENKLNTSYNWI</sequence>
<feature type="compositionally biased region" description="Polar residues" evidence="2">
    <location>
        <begin position="236"/>
        <end position="246"/>
    </location>
</feature>
<dbReference type="Proteomes" id="UP000663845">
    <property type="component" value="Unassembled WGS sequence"/>
</dbReference>
<feature type="coiled-coil region" evidence="1">
    <location>
        <begin position="109"/>
        <end position="136"/>
    </location>
</feature>
<gene>
    <name evidence="3" type="ORF">JYZ213_LOCUS11114</name>
</gene>
<feature type="region of interest" description="Disordered" evidence="2">
    <location>
        <begin position="236"/>
        <end position="282"/>
    </location>
</feature>
<evidence type="ECO:0000313" key="4">
    <source>
        <dbReference type="Proteomes" id="UP000663845"/>
    </source>
</evidence>
<comment type="caution">
    <text evidence="3">The sequence shown here is derived from an EMBL/GenBank/DDBJ whole genome shotgun (WGS) entry which is preliminary data.</text>
</comment>
<dbReference type="EMBL" id="CAJNOG010000083">
    <property type="protein sequence ID" value="CAF0911659.1"/>
    <property type="molecule type" value="Genomic_DNA"/>
</dbReference>
<dbReference type="AlphaFoldDB" id="A0A814A9G1"/>
<accession>A0A814A9G1</accession>
<organism evidence="3 4">
    <name type="scientific">Adineta steineri</name>
    <dbReference type="NCBI Taxonomy" id="433720"/>
    <lineage>
        <taxon>Eukaryota</taxon>
        <taxon>Metazoa</taxon>
        <taxon>Spiralia</taxon>
        <taxon>Gnathifera</taxon>
        <taxon>Rotifera</taxon>
        <taxon>Eurotatoria</taxon>
        <taxon>Bdelloidea</taxon>
        <taxon>Adinetida</taxon>
        <taxon>Adinetidae</taxon>
        <taxon>Adineta</taxon>
    </lineage>
</organism>
<evidence type="ECO:0000313" key="3">
    <source>
        <dbReference type="EMBL" id="CAF0911659.1"/>
    </source>
</evidence>
<name>A0A814A9G1_9BILA</name>
<keyword evidence="1" id="KW-0175">Coiled coil</keyword>